<dbReference type="RefSeq" id="WP_285491503.1">
    <property type="nucleotide sequence ID" value="NZ_BSTI01000042.1"/>
</dbReference>
<organism evidence="1 2">
    <name type="scientific">Amycolatopsis taiwanensis</name>
    <dbReference type="NCBI Taxonomy" id="342230"/>
    <lineage>
        <taxon>Bacteria</taxon>
        <taxon>Bacillati</taxon>
        <taxon>Actinomycetota</taxon>
        <taxon>Actinomycetes</taxon>
        <taxon>Pseudonocardiales</taxon>
        <taxon>Pseudonocardiaceae</taxon>
        <taxon>Amycolatopsis</taxon>
    </lineage>
</organism>
<proteinExistence type="predicted"/>
<name>A0A9W6VH72_9PSEU</name>
<dbReference type="InterPro" id="IPR054202">
    <property type="entry name" value="DUF6907"/>
</dbReference>
<gene>
    <name evidence="1" type="ORF">Atai01_82520</name>
</gene>
<reference evidence="1" key="1">
    <citation type="submission" date="2023-03" db="EMBL/GenBank/DDBJ databases">
        <title>Amycolatopsis taiwanensis NBRC 103393.</title>
        <authorList>
            <person name="Ichikawa N."/>
            <person name="Sato H."/>
            <person name="Tonouchi N."/>
        </authorList>
    </citation>
    <scope>NUCLEOTIDE SEQUENCE</scope>
    <source>
        <strain evidence="1">NBRC 103393</strain>
    </source>
</reference>
<dbReference type="AlphaFoldDB" id="A0A9W6VH72"/>
<accession>A0A9W6VH72</accession>
<evidence type="ECO:0000313" key="1">
    <source>
        <dbReference type="EMBL" id="GLY71633.1"/>
    </source>
</evidence>
<dbReference type="EMBL" id="BSTI01000042">
    <property type="protein sequence ID" value="GLY71633.1"/>
    <property type="molecule type" value="Genomic_DNA"/>
</dbReference>
<dbReference type="Proteomes" id="UP001165136">
    <property type="component" value="Unassembled WGS sequence"/>
</dbReference>
<sequence>MSDSMPLPFWQSHPCPPWCAITHTDTDFPEDRIHRPDSELAAVPLTINDPVHCQRPNDSWYFEPPLLRVDLEQHTRETAPRILLSEPNSVGYTLTTTEALTIGHALVKAGKLANETP</sequence>
<comment type="caution">
    <text evidence="1">The sequence shown here is derived from an EMBL/GenBank/DDBJ whole genome shotgun (WGS) entry which is preliminary data.</text>
</comment>
<keyword evidence="2" id="KW-1185">Reference proteome</keyword>
<protein>
    <submittedName>
        <fullName evidence="1">Uncharacterized protein</fullName>
    </submittedName>
</protein>
<dbReference type="Pfam" id="PF21848">
    <property type="entry name" value="DUF6907"/>
    <property type="match status" value="1"/>
</dbReference>
<evidence type="ECO:0000313" key="2">
    <source>
        <dbReference type="Proteomes" id="UP001165136"/>
    </source>
</evidence>